<protein>
    <submittedName>
        <fullName evidence="2">Uncharacterized protein</fullName>
    </submittedName>
</protein>
<feature type="transmembrane region" description="Helical" evidence="1">
    <location>
        <begin position="89"/>
        <end position="109"/>
    </location>
</feature>
<feature type="transmembrane region" description="Helical" evidence="1">
    <location>
        <begin position="115"/>
        <end position="134"/>
    </location>
</feature>
<dbReference type="RefSeq" id="XP_011772666.1">
    <property type="nucleotide sequence ID" value="XM_011774364.1"/>
</dbReference>
<name>C9ZLV1_TRYB9</name>
<keyword evidence="1" id="KW-1133">Transmembrane helix</keyword>
<feature type="transmembrane region" description="Helical" evidence="1">
    <location>
        <begin position="55"/>
        <end position="77"/>
    </location>
</feature>
<feature type="transmembrane region" description="Helical" evidence="1">
    <location>
        <begin position="9"/>
        <end position="35"/>
    </location>
</feature>
<dbReference type="GeneID" id="23860047"/>
<organism evidence="2 3">
    <name type="scientific">Trypanosoma brucei gambiense (strain MHOM/CI/86/DAL972)</name>
    <dbReference type="NCBI Taxonomy" id="679716"/>
    <lineage>
        <taxon>Eukaryota</taxon>
        <taxon>Discoba</taxon>
        <taxon>Euglenozoa</taxon>
        <taxon>Kinetoplastea</taxon>
        <taxon>Metakinetoplastina</taxon>
        <taxon>Trypanosomatida</taxon>
        <taxon>Trypanosomatidae</taxon>
        <taxon>Trypanosoma</taxon>
    </lineage>
</organism>
<keyword evidence="1" id="KW-0472">Membrane</keyword>
<evidence type="ECO:0000313" key="2">
    <source>
        <dbReference type="EMBL" id="CBH10376.1"/>
    </source>
</evidence>
<reference evidence="3" key="1">
    <citation type="journal article" date="2010" name="PLoS Negl. Trop. Dis.">
        <title>The genome sequence of Trypanosoma brucei gambiense, causative agent of chronic human african trypanosomiasis.</title>
        <authorList>
            <person name="Jackson A.P."/>
            <person name="Sanders M."/>
            <person name="Berry A."/>
            <person name="McQuillan J."/>
            <person name="Aslett M.A."/>
            <person name="Quail M.A."/>
            <person name="Chukualim B."/>
            <person name="Capewell P."/>
            <person name="MacLeod A."/>
            <person name="Melville S.E."/>
            <person name="Gibson W."/>
            <person name="Barry J.D."/>
            <person name="Berriman M."/>
            <person name="Hertz-Fowler C."/>
        </authorList>
    </citation>
    <scope>NUCLEOTIDE SEQUENCE [LARGE SCALE GENOMIC DNA]</scope>
    <source>
        <strain evidence="3">MHOM/CI/86/DAL972</strain>
    </source>
</reference>
<dbReference type="KEGG" id="tbg:TbgDal_IV810"/>
<evidence type="ECO:0000256" key="1">
    <source>
        <dbReference type="SAM" id="Phobius"/>
    </source>
</evidence>
<gene>
    <name evidence="2" type="ORF">TbgDal_IV810</name>
</gene>
<accession>C9ZLV1</accession>
<sequence>MDFFFFSCFFLQVCHLSLVVVSSFIYSFFFPLLIVPSFRTSHLVVHSATSPHTPFVFPELLLLLLLLLYYYCCYYYYFTFFFFLNYFRFLTISWLFILLHFISFHFYLFCTLYHTFSFLSFCTLTISPLLIPFFKPRQRKT</sequence>
<dbReference type="Proteomes" id="UP000002316">
    <property type="component" value="Chromosome 4"/>
</dbReference>
<proteinExistence type="predicted"/>
<evidence type="ECO:0000313" key="3">
    <source>
        <dbReference type="Proteomes" id="UP000002316"/>
    </source>
</evidence>
<dbReference type="AlphaFoldDB" id="C9ZLV1"/>
<keyword evidence="1" id="KW-0812">Transmembrane</keyword>
<dbReference type="EMBL" id="FN554967">
    <property type="protein sequence ID" value="CBH10376.1"/>
    <property type="molecule type" value="Genomic_DNA"/>
</dbReference>